<accession>A0A9P7YYF3</accession>
<proteinExistence type="predicted"/>
<name>A0A9P7YYF3_9HELO</name>
<keyword evidence="3" id="KW-1185">Reference proteome</keyword>
<protein>
    <submittedName>
        <fullName evidence="2">Uncharacterized protein</fullName>
    </submittedName>
</protein>
<dbReference type="AlphaFoldDB" id="A0A9P7YYF3"/>
<feature type="region of interest" description="Disordered" evidence="1">
    <location>
        <begin position="106"/>
        <end position="168"/>
    </location>
</feature>
<feature type="compositionally biased region" description="Low complexity" evidence="1">
    <location>
        <begin position="209"/>
        <end position="222"/>
    </location>
</feature>
<dbReference type="EMBL" id="MU254093">
    <property type="protein sequence ID" value="KAG9242273.1"/>
    <property type="molecule type" value="Genomic_DNA"/>
</dbReference>
<evidence type="ECO:0000313" key="2">
    <source>
        <dbReference type="EMBL" id="KAG9242273.1"/>
    </source>
</evidence>
<comment type="caution">
    <text evidence="2">The sequence shown here is derived from an EMBL/GenBank/DDBJ whole genome shotgun (WGS) entry which is preliminary data.</text>
</comment>
<dbReference type="Proteomes" id="UP000887226">
    <property type="component" value="Unassembled WGS sequence"/>
</dbReference>
<feature type="region of interest" description="Disordered" evidence="1">
    <location>
        <begin position="190"/>
        <end position="222"/>
    </location>
</feature>
<feature type="compositionally biased region" description="Polar residues" evidence="1">
    <location>
        <begin position="137"/>
        <end position="151"/>
    </location>
</feature>
<reference evidence="2" key="1">
    <citation type="journal article" date="2021" name="IMA Fungus">
        <title>Genomic characterization of three marine fungi, including Emericellopsis atlantica sp. nov. with signatures of a generalist lifestyle and marine biomass degradation.</title>
        <authorList>
            <person name="Hagestad O.C."/>
            <person name="Hou L."/>
            <person name="Andersen J.H."/>
            <person name="Hansen E.H."/>
            <person name="Altermark B."/>
            <person name="Li C."/>
            <person name="Kuhnert E."/>
            <person name="Cox R.J."/>
            <person name="Crous P.W."/>
            <person name="Spatafora J.W."/>
            <person name="Lail K."/>
            <person name="Amirebrahimi M."/>
            <person name="Lipzen A."/>
            <person name="Pangilinan J."/>
            <person name="Andreopoulos W."/>
            <person name="Hayes R.D."/>
            <person name="Ng V."/>
            <person name="Grigoriev I.V."/>
            <person name="Jackson S.A."/>
            <person name="Sutton T.D.S."/>
            <person name="Dobson A.D.W."/>
            <person name="Rama T."/>
        </authorList>
    </citation>
    <scope>NUCLEOTIDE SEQUENCE</scope>
    <source>
        <strain evidence="2">TRa3180A</strain>
    </source>
</reference>
<feature type="compositionally biased region" description="Polar residues" evidence="1">
    <location>
        <begin position="472"/>
        <end position="482"/>
    </location>
</feature>
<gene>
    <name evidence="2" type="ORF">BJ878DRAFT_516437</name>
</gene>
<evidence type="ECO:0000256" key="1">
    <source>
        <dbReference type="SAM" id="MobiDB-lite"/>
    </source>
</evidence>
<feature type="region of interest" description="Disordered" evidence="1">
    <location>
        <begin position="434"/>
        <end position="487"/>
    </location>
</feature>
<evidence type="ECO:0000313" key="3">
    <source>
        <dbReference type="Proteomes" id="UP000887226"/>
    </source>
</evidence>
<organism evidence="2 3">
    <name type="scientific">Calycina marina</name>
    <dbReference type="NCBI Taxonomy" id="1763456"/>
    <lineage>
        <taxon>Eukaryota</taxon>
        <taxon>Fungi</taxon>
        <taxon>Dikarya</taxon>
        <taxon>Ascomycota</taxon>
        <taxon>Pezizomycotina</taxon>
        <taxon>Leotiomycetes</taxon>
        <taxon>Helotiales</taxon>
        <taxon>Pezizellaceae</taxon>
        <taxon>Calycina</taxon>
    </lineage>
</organism>
<sequence length="502" mass="54495">MFRRKCSDQKTSIPLCLTCKNQRVFVQDSRPLTYACYLCGTTTSELTWEPATMVGPRPSESSFDNQALPVATQYSAVTPIYNSSYSHPGASPSARPPRRDVATILTRQDNGALDVGKFKAPRAPNPMARSPPVASPGYSSRSPGNAPTALSYSPGPPTPSTLRPDSREHLMPSSLDAQMERFIYRSVYHLPQQQPMKTRRHPSTIPSDPQSSETQPSTETTQPVITPAKMYARIGSLHSQTASTRSITHSSSYIPLRPHAHYVNDRRLRVEQPVVTGSEQLEVSTPVLPPSLPEFSGPIQSWTANGFQVDVHLPSTTDSDHTGLYPLCRVKARGETPPPPRVPSPVQRVADQIPVAQPTIRALTMADAWAGATCYAPARESLQPRSVDSLTLEGFCAAPHSLETLPGSAAQDADYVANLPVRQRIILRYSTRSNDSVVVNPGPPSNIRADGSATSEDASEPNDKPEEGCTAPTFSPVESANDSGFDEEYVFVDASDSSVEEM</sequence>